<dbReference type="RefSeq" id="YP_009834645.1">
    <property type="nucleotide sequence ID" value="NC_048673.1"/>
</dbReference>
<evidence type="ECO:0000313" key="3">
    <source>
        <dbReference type="EMBL" id="ASU00207.1"/>
    </source>
</evidence>
<proteinExistence type="predicted"/>
<organism evidence="3 4">
    <name type="scientific">Aeromonas phage AS-zj</name>
    <dbReference type="NCBI Taxonomy" id="2024208"/>
    <lineage>
        <taxon>Viruses</taxon>
        <taxon>Duplodnaviria</taxon>
        <taxon>Heunggongvirae</taxon>
        <taxon>Uroviricota</taxon>
        <taxon>Caudoviricetes</taxon>
        <taxon>Pantevenvirales</taxon>
        <taxon>Straboviridae</taxon>
        <taxon>Emmerichvirinae</taxon>
        <taxon>Ceceduovirus</taxon>
        <taxon>Ceceduovirus aszj</taxon>
    </lineage>
</organism>
<dbReference type="SUPFAM" id="SSF46565">
    <property type="entry name" value="Chaperone J-domain"/>
    <property type="match status" value="1"/>
</dbReference>
<dbReference type="GeneID" id="55604712"/>
<evidence type="ECO:0000256" key="1">
    <source>
        <dbReference type="SAM" id="MobiDB-lite"/>
    </source>
</evidence>
<dbReference type="PROSITE" id="PS50076">
    <property type="entry name" value="DNAJ_2"/>
    <property type="match status" value="1"/>
</dbReference>
<dbReference type="Proteomes" id="UP000226092">
    <property type="component" value="Segment"/>
</dbReference>
<keyword evidence="4" id="KW-1185">Reference proteome</keyword>
<dbReference type="Gene3D" id="1.10.287.110">
    <property type="entry name" value="DnaJ domain"/>
    <property type="match status" value="1"/>
</dbReference>
<evidence type="ECO:0000259" key="2">
    <source>
        <dbReference type="PROSITE" id="PS50076"/>
    </source>
</evidence>
<name>A0A223LDA7_9CAUD</name>
<reference evidence="3 4" key="1">
    <citation type="submission" date="2017-07" db="EMBL/GenBank/DDBJ databases">
        <title>In vitro design and evaluation of phage cocktails against multidrug-resistant Aeromonas salmonicida.</title>
        <authorList>
            <person name="Chen L."/>
            <person name="Yuan S."/>
            <person name="Ma Y."/>
        </authorList>
    </citation>
    <scope>NUCLEOTIDE SEQUENCE [LARGE SCALE GENOMIC DNA]</scope>
</reference>
<dbReference type="SMART" id="SM00271">
    <property type="entry name" value="DnaJ"/>
    <property type="match status" value="1"/>
</dbReference>
<dbReference type="KEGG" id="vg:55604712"/>
<feature type="region of interest" description="Disordered" evidence="1">
    <location>
        <begin position="63"/>
        <end position="83"/>
    </location>
</feature>
<dbReference type="CDD" id="cd06257">
    <property type="entry name" value="DnaJ"/>
    <property type="match status" value="1"/>
</dbReference>
<protein>
    <recommendedName>
        <fullName evidence="2">J domain-containing protein</fullName>
    </recommendedName>
</protein>
<dbReference type="EMBL" id="MF448340">
    <property type="protein sequence ID" value="ASU00207.1"/>
    <property type="molecule type" value="Genomic_DNA"/>
</dbReference>
<dbReference type="Pfam" id="PF00226">
    <property type="entry name" value="DnaJ"/>
    <property type="match status" value="1"/>
</dbReference>
<sequence length="337" mass="38497">MSKMFNELFESMTQAVAMKALGLTGKFTDDQLKAAYRKAAKDNHPDRGGSTEKMQAVNQAYEELRKSGSPATQEATWAQRKQKQEEEKHVVTNFVTHMFDKFFDTQAYLDYFQKMSGKKFTFERKITVGTWGTSSVDYKFTSEDRTVFFDLNAMAHVFITKALGAGIDKPELDKMGVFTEVLIDRKKVKMTQSNYNQSETEKFMKDPKILFPETKLKKAFSGDKKVKPLKKADYVLFVKKELEGKHLGGDDFAVDIGNGSVIYFSRMTWMRKGVWNISGRTGTKERWSVTTPFYETETPENMDVMKELVQTMKSHSSSGGAQMEALVKKFMLKANKV</sequence>
<dbReference type="InterPro" id="IPR001623">
    <property type="entry name" value="DnaJ_domain"/>
</dbReference>
<accession>A0A223LDA7</accession>
<feature type="domain" description="J" evidence="2">
    <location>
        <begin position="16"/>
        <end position="69"/>
    </location>
</feature>
<dbReference type="InterPro" id="IPR036869">
    <property type="entry name" value="J_dom_sf"/>
</dbReference>
<evidence type="ECO:0000313" key="4">
    <source>
        <dbReference type="Proteomes" id="UP000226092"/>
    </source>
</evidence>